<dbReference type="InterPro" id="IPR050765">
    <property type="entry name" value="Riboflavin_Biosynth_HTPR"/>
</dbReference>
<evidence type="ECO:0000313" key="3">
    <source>
        <dbReference type="Proteomes" id="UP000185578"/>
    </source>
</evidence>
<accession>A0A1Q8ENQ4</accession>
<sequence>MTTAHVFIATSLDGFIAREDGAIDWLLQDPAPEEDFGYDDFIASMETIVMGRGTYEKVVTFETWPYDLPVLVLSRQLAGTPVPAQLEGKVRFSNLAPQQVLESLSRRNVRRIYVDGGQLIQSFLREGLVSDLVVTSIPVLIGTGRRLFGALPGDVDLKLVASRSFAISGYVQSTYQVLG</sequence>
<dbReference type="GO" id="GO:0008703">
    <property type="term" value="F:5-amino-6-(5-phosphoribosylamino)uracil reductase activity"/>
    <property type="evidence" value="ECO:0007669"/>
    <property type="project" value="InterPro"/>
</dbReference>
<reference evidence="2 3" key="1">
    <citation type="submission" date="2016-12" db="EMBL/GenBank/DDBJ databases">
        <authorList>
            <person name="Song W.-J."/>
            <person name="Kurnit D.M."/>
        </authorList>
    </citation>
    <scope>NUCLEOTIDE SEQUENCE [LARGE SCALE GENOMIC DNA]</scope>
    <source>
        <strain evidence="2 3">PCL1601</strain>
    </source>
</reference>
<comment type="caution">
    <text evidence="2">The sequence shown here is derived from an EMBL/GenBank/DDBJ whole genome shotgun (WGS) entry which is preliminary data.</text>
</comment>
<dbReference type="InterPro" id="IPR002734">
    <property type="entry name" value="RibDG_C"/>
</dbReference>
<dbReference type="OrthoDB" id="9782335at2"/>
<dbReference type="Pfam" id="PF01872">
    <property type="entry name" value="RibD_C"/>
    <property type="match status" value="1"/>
</dbReference>
<dbReference type="SUPFAM" id="SSF53597">
    <property type="entry name" value="Dihydrofolate reductase-like"/>
    <property type="match status" value="1"/>
</dbReference>
<evidence type="ECO:0000259" key="1">
    <source>
        <dbReference type="Pfam" id="PF01872"/>
    </source>
</evidence>
<dbReference type="PANTHER" id="PTHR38011:SF11">
    <property type="entry name" value="2,5-DIAMINO-6-RIBOSYLAMINO-4(3H)-PYRIMIDINONE 5'-PHOSPHATE REDUCTASE"/>
    <property type="match status" value="1"/>
</dbReference>
<dbReference type="Gene3D" id="3.40.430.10">
    <property type="entry name" value="Dihydrofolate Reductase, subunit A"/>
    <property type="match status" value="1"/>
</dbReference>
<dbReference type="EMBL" id="MSCT01000014">
    <property type="protein sequence ID" value="OLF53411.1"/>
    <property type="molecule type" value="Genomic_DNA"/>
</dbReference>
<dbReference type="RefSeq" id="WP_075120241.1">
    <property type="nucleotide sequence ID" value="NZ_MSCT01000014.1"/>
</dbReference>
<gene>
    <name evidence="2" type="ORF">BTN82_16755</name>
</gene>
<proteinExistence type="predicted"/>
<dbReference type="Proteomes" id="UP000185578">
    <property type="component" value="Unassembled WGS sequence"/>
</dbReference>
<dbReference type="InterPro" id="IPR024072">
    <property type="entry name" value="DHFR-like_dom_sf"/>
</dbReference>
<protein>
    <submittedName>
        <fullName evidence="2">Deaminase</fullName>
    </submittedName>
</protein>
<dbReference type="GO" id="GO:0009231">
    <property type="term" value="P:riboflavin biosynthetic process"/>
    <property type="evidence" value="ECO:0007669"/>
    <property type="project" value="InterPro"/>
</dbReference>
<name>A0A1Q8ENQ4_9PSED</name>
<organism evidence="2 3">
    <name type="scientific">Pseudomonas chlororaphis</name>
    <dbReference type="NCBI Taxonomy" id="587753"/>
    <lineage>
        <taxon>Bacteria</taxon>
        <taxon>Pseudomonadati</taxon>
        <taxon>Pseudomonadota</taxon>
        <taxon>Gammaproteobacteria</taxon>
        <taxon>Pseudomonadales</taxon>
        <taxon>Pseudomonadaceae</taxon>
        <taxon>Pseudomonas</taxon>
    </lineage>
</organism>
<dbReference type="PANTHER" id="PTHR38011">
    <property type="entry name" value="DIHYDROFOLATE REDUCTASE FAMILY PROTEIN (AFU_ORTHOLOGUE AFUA_8G06820)"/>
    <property type="match status" value="1"/>
</dbReference>
<evidence type="ECO:0000313" key="2">
    <source>
        <dbReference type="EMBL" id="OLF53411.1"/>
    </source>
</evidence>
<feature type="domain" description="Bacterial bifunctional deaminase-reductase C-terminal" evidence="1">
    <location>
        <begin position="6"/>
        <end position="165"/>
    </location>
</feature>
<dbReference type="AlphaFoldDB" id="A0A1Q8ENQ4"/>